<dbReference type="InterPro" id="IPR045155">
    <property type="entry name" value="Beta-lactam_cat"/>
</dbReference>
<evidence type="ECO:0000256" key="5">
    <source>
        <dbReference type="ARBA" id="ARBA00023157"/>
    </source>
</evidence>
<gene>
    <name evidence="8" type="primary">PSE-1</name>
</gene>
<feature type="domain" description="Beta-lactamase class A catalytic" evidence="7">
    <location>
        <begin position="41"/>
        <end position="257"/>
    </location>
</feature>
<evidence type="ECO:0000256" key="6">
    <source>
        <dbReference type="SAM" id="SignalP"/>
    </source>
</evidence>
<dbReference type="NCBIfam" id="NF033103">
    <property type="entry name" value="bla_class_A"/>
    <property type="match status" value="1"/>
</dbReference>
<dbReference type="PANTHER" id="PTHR35333">
    <property type="entry name" value="BETA-LACTAMASE"/>
    <property type="match status" value="1"/>
</dbReference>
<dbReference type="GO" id="GO:0046677">
    <property type="term" value="P:response to antibiotic"/>
    <property type="evidence" value="ECO:0007669"/>
    <property type="project" value="InterPro"/>
</dbReference>
<dbReference type="PRINTS" id="PR00118">
    <property type="entry name" value="BLACTAMASEA"/>
</dbReference>
<dbReference type="Gene3D" id="3.40.710.10">
    <property type="entry name" value="DD-peptidase/beta-lactamase superfamily"/>
    <property type="match status" value="1"/>
</dbReference>
<protein>
    <recommendedName>
        <fullName evidence="3">beta-lactamase</fullName>
        <ecNumber evidence="3">3.5.2.6</ecNumber>
    </recommendedName>
</protein>
<dbReference type="GO" id="GO:0008800">
    <property type="term" value="F:beta-lactamase activity"/>
    <property type="evidence" value="ECO:0007669"/>
    <property type="project" value="UniProtKB-EC"/>
</dbReference>
<dbReference type="PANTHER" id="PTHR35333:SF3">
    <property type="entry name" value="BETA-LACTAMASE-TYPE TRANSPEPTIDASE FOLD CONTAINING PROTEIN"/>
    <property type="match status" value="1"/>
</dbReference>
<organism evidence="8">
    <name type="scientific">Gallibacterium anatis</name>
    <dbReference type="NCBI Taxonomy" id="750"/>
    <lineage>
        <taxon>Bacteria</taxon>
        <taxon>Pseudomonadati</taxon>
        <taxon>Pseudomonadota</taxon>
        <taxon>Gammaproteobacteria</taxon>
        <taxon>Pasteurellales</taxon>
        <taxon>Pasteurellaceae</taxon>
        <taxon>Gallibacterium</taxon>
    </lineage>
</organism>
<proteinExistence type="inferred from homology"/>
<evidence type="ECO:0000256" key="3">
    <source>
        <dbReference type="ARBA" id="ARBA00012865"/>
    </source>
</evidence>
<feature type="signal peptide" evidence="6">
    <location>
        <begin position="1"/>
        <end position="17"/>
    </location>
</feature>
<evidence type="ECO:0000256" key="2">
    <source>
        <dbReference type="ARBA" id="ARBA00009009"/>
    </source>
</evidence>
<keyword evidence="5" id="KW-1015">Disulfide bond</keyword>
<dbReference type="SMR" id="A0A161HRT0"/>
<evidence type="ECO:0000256" key="1">
    <source>
        <dbReference type="ARBA" id="ARBA00001526"/>
    </source>
</evidence>
<accession>A0A161HRT0</accession>
<reference evidence="8" key="1">
    <citation type="submission" date="2015-11" db="EMBL/GenBank/DDBJ databases">
        <title>Characterization of antimicrobial resistance and integrons of Gallibacterium anatis.</title>
        <authorList>
            <person name="Peng Z."/>
            <person name="Gao D."/>
            <person name="Yang X."/>
            <person name="Wang C."/>
        </authorList>
    </citation>
    <scope>NUCLEOTIDE SEQUENCE</scope>
</reference>
<feature type="chain" id="PRO_5007822743" description="beta-lactamase" evidence="6">
    <location>
        <begin position="18"/>
        <end position="288"/>
    </location>
</feature>
<dbReference type="NCBIfam" id="NF000480">
    <property type="entry name" value="PSE"/>
    <property type="match status" value="1"/>
</dbReference>
<comment type="catalytic activity">
    <reaction evidence="1">
        <text>a beta-lactam + H2O = a substituted beta-amino acid</text>
        <dbReference type="Rhea" id="RHEA:20401"/>
        <dbReference type="ChEBI" id="CHEBI:15377"/>
        <dbReference type="ChEBI" id="CHEBI:35627"/>
        <dbReference type="ChEBI" id="CHEBI:140347"/>
        <dbReference type="EC" id="3.5.2.6"/>
    </reaction>
</comment>
<comment type="similarity">
    <text evidence="2">Belongs to the class-A beta-lactamase family.</text>
</comment>
<evidence type="ECO:0000313" key="8">
    <source>
        <dbReference type="EMBL" id="ANB45563.1"/>
    </source>
</evidence>
<dbReference type="EMBL" id="KU145265">
    <property type="protein sequence ID" value="ANB45563.1"/>
    <property type="molecule type" value="Genomic_DNA"/>
</dbReference>
<name>A0A161HRT0_9PAST</name>
<sequence length="288" mass="31534">MKLLLVFSLLIPSMVFANSSKFNRLNKMLKVIEASLSAHIGISVLDTQTGEYWDYNGNQRFPSTSTFKTIACAKLLYDAEQGEINPKSTIEIKKADLVTYSPVIEKQVGQAITLDDACFATMTTSDNAAANIILNALGGPESVTDFLRQIGDKETRLDRIEPELNEGKLGDLRDTTTPNAIVNTLNELLFGSTLSQDGQKKLKYWMVNNQVTGNLLRSVLPEGWNIADRSGAGGFGARSITAVVWSEAQSPIIVSIYLAQTEASIADRNDAIVKIGRSIFEVYSSQSR</sequence>
<dbReference type="Pfam" id="PF13354">
    <property type="entry name" value="Beta-lactamase2"/>
    <property type="match status" value="1"/>
</dbReference>
<evidence type="ECO:0000259" key="7">
    <source>
        <dbReference type="Pfam" id="PF13354"/>
    </source>
</evidence>
<dbReference type="NCBIfam" id="NF000481">
    <property type="entry name" value="carbeni_gen"/>
    <property type="match status" value="1"/>
</dbReference>
<dbReference type="InterPro" id="IPR058169">
    <property type="entry name" value="PSE-1/CARB-3-like"/>
</dbReference>
<dbReference type="EC" id="3.5.2.6" evidence="3"/>
<keyword evidence="4 6" id="KW-0732">Signal</keyword>
<dbReference type="AlphaFoldDB" id="A0A161HRT0"/>
<dbReference type="InterPro" id="IPR012338">
    <property type="entry name" value="Beta-lactam/transpept-like"/>
</dbReference>
<dbReference type="SUPFAM" id="SSF56601">
    <property type="entry name" value="beta-lactamase/transpeptidase-like"/>
    <property type="match status" value="1"/>
</dbReference>
<dbReference type="InterPro" id="IPR000871">
    <property type="entry name" value="Beta-lactam_class-A"/>
</dbReference>
<evidence type="ECO:0000256" key="4">
    <source>
        <dbReference type="ARBA" id="ARBA00022729"/>
    </source>
</evidence>
<dbReference type="GO" id="GO:0030655">
    <property type="term" value="P:beta-lactam antibiotic catabolic process"/>
    <property type="evidence" value="ECO:0007669"/>
    <property type="project" value="InterPro"/>
</dbReference>